<accession>A0A0F9FN58</accession>
<feature type="domain" description="DUF6788" evidence="2">
    <location>
        <begin position="14"/>
        <end position="63"/>
    </location>
</feature>
<feature type="coiled-coil region" evidence="1">
    <location>
        <begin position="61"/>
        <end position="88"/>
    </location>
</feature>
<keyword evidence="1" id="KW-0175">Coiled coil</keyword>
<organism evidence="3">
    <name type="scientific">marine sediment metagenome</name>
    <dbReference type="NCBI Taxonomy" id="412755"/>
    <lineage>
        <taxon>unclassified sequences</taxon>
        <taxon>metagenomes</taxon>
        <taxon>ecological metagenomes</taxon>
    </lineage>
</organism>
<dbReference type="Pfam" id="PF20586">
    <property type="entry name" value="DUF6788"/>
    <property type="match status" value="1"/>
</dbReference>
<sequence length="105" mass="12794">MIQILEEELSNSKKLRQLYERELKKIPKGNVSKKEIRSHFYYYLQYRENGQLHCRYLGKLNKNQLKKYEKIRKEREQIIKNLNIANKQIKLIKKMLNDKKLQSAA</sequence>
<evidence type="ECO:0000256" key="1">
    <source>
        <dbReference type="SAM" id="Coils"/>
    </source>
</evidence>
<name>A0A0F9FN58_9ZZZZ</name>
<reference evidence="3" key="1">
    <citation type="journal article" date="2015" name="Nature">
        <title>Complex archaea that bridge the gap between prokaryotes and eukaryotes.</title>
        <authorList>
            <person name="Spang A."/>
            <person name="Saw J.H."/>
            <person name="Jorgensen S.L."/>
            <person name="Zaremba-Niedzwiedzka K."/>
            <person name="Martijn J."/>
            <person name="Lind A.E."/>
            <person name="van Eijk R."/>
            <person name="Schleper C."/>
            <person name="Guy L."/>
            <person name="Ettema T.J."/>
        </authorList>
    </citation>
    <scope>NUCLEOTIDE SEQUENCE</scope>
</reference>
<protein>
    <recommendedName>
        <fullName evidence="2">DUF6788 domain-containing protein</fullName>
    </recommendedName>
</protein>
<dbReference type="AlphaFoldDB" id="A0A0F9FN58"/>
<dbReference type="InterPro" id="IPR046738">
    <property type="entry name" value="DUF6788"/>
</dbReference>
<comment type="caution">
    <text evidence="3">The sequence shown here is derived from an EMBL/GenBank/DDBJ whole genome shotgun (WGS) entry which is preliminary data.</text>
</comment>
<proteinExistence type="predicted"/>
<dbReference type="EMBL" id="LAZR01023021">
    <property type="protein sequence ID" value="KKL79931.1"/>
    <property type="molecule type" value="Genomic_DNA"/>
</dbReference>
<evidence type="ECO:0000313" key="3">
    <source>
        <dbReference type="EMBL" id="KKL79931.1"/>
    </source>
</evidence>
<gene>
    <name evidence="3" type="ORF">LCGC14_2009880</name>
</gene>
<evidence type="ECO:0000259" key="2">
    <source>
        <dbReference type="Pfam" id="PF20586"/>
    </source>
</evidence>